<accession>A0A0K8RAD2</accession>
<dbReference type="AlphaFoldDB" id="A0A0K8RAD2"/>
<dbReference type="EMBL" id="GADI01005985">
    <property type="protein sequence ID" value="JAA67823.1"/>
    <property type="molecule type" value="mRNA"/>
</dbReference>
<reference evidence="1" key="1">
    <citation type="submission" date="2012-12" db="EMBL/GenBank/DDBJ databases">
        <title>Identification and characterization of a phenylalanine ammonia-lyase gene family in Isatis indigotica Fort.</title>
        <authorList>
            <person name="Liu Q."/>
            <person name="Chen J."/>
            <person name="Zhou X."/>
            <person name="Di P."/>
            <person name="Xiao Y."/>
            <person name="Xuan H."/>
            <person name="Zhang L."/>
            <person name="Chen W."/>
        </authorList>
    </citation>
    <scope>NUCLEOTIDE SEQUENCE</scope>
    <source>
        <tissue evidence="1">Salivary gland</tissue>
    </source>
</reference>
<sequence length="166" mass="17832">MFFLQLGRHLVAGDRLVAGFSAVMAHNGRPLGLLGRVLNGQVELGVHKLALGSFGAEAAQIVEAHNAPGVTVAAVGTVPAEPAIVPRTIFDLCLGINVEEWAIFVAARVEARIEVTFGSFSSYQTRAEIHTGRPFLHRPRSQCLHTTVRSPFTCLKGHADALLQFP</sequence>
<protein>
    <submittedName>
        <fullName evidence="1">Putative polyadenylation factor i complex subunit yth1 cpsf subunit</fullName>
    </submittedName>
</protein>
<proteinExistence type="evidence at transcript level"/>
<evidence type="ECO:0000313" key="1">
    <source>
        <dbReference type="EMBL" id="JAA67823.1"/>
    </source>
</evidence>
<name>A0A0K8RAD2_IXORI</name>
<organism evidence="1">
    <name type="scientific">Ixodes ricinus</name>
    <name type="common">Common tick</name>
    <name type="synonym">Acarus ricinus</name>
    <dbReference type="NCBI Taxonomy" id="34613"/>
    <lineage>
        <taxon>Eukaryota</taxon>
        <taxon>Metazoa</taxon>
        <taxon>Ecdysozoa</taxon>
        <taxon>Arthropoda</taxon>
        <taxon>Chelicerata</taxon>
        <taxon>Arachnida</taxon>
        <taxon>Acari</taxon>
        <taxon>Parasitiformes</taxon>
        <taxon>Ixodida</taxon>
        <taxon>Ixodoidea</taxon>
        <taxon>Ixodidae</taxon>
        <taxon>Ixodinae</taxon>
        <taxon>Ixodes</taxon>
    </lineage>
</organism>